<gene>
    <name evidence="1" type="primary">bet5</name>
    <name evidence="1" type="ORF">M8818_002837</name>
</gene>
<comment type="caution">
    <text evidence="1">The sequence shown here is derived from an EMBL/GenBank/DDBJ whole genome shotgun (WGS) entry which is preliminary data.</text>
</comment>
<keyword evidence="2" id="KW-1185">Reference proteome</keyword>
<sequence length="275" mass="30860">MGVYSFYIFDRHTECIYTKKWTQSPANKALQRQSGASAMSNGTDLPGVNRKALSSEDDAKLIFGTIFSLRRMVRQLGGEDDSFLSYRTGEYKLHYFETPTNLKFVMLTDTRVGSMRTVLYQIWANLYVEFVVKSPISPVDHPGGIGVANELFEGALEAFIVQFGSAALSVAVASMKTFDDKRESLPPRHGMADISLRQRFPEVPEAQPVHRIKTLWSDLYLRFHASRSLDPTYIYTLLGSLHETSLGVGATGEDESGTSPRKKTGVECRLLWRLT</sequence>
<proteinExistence type="predicted"/>
<evidence type="ECO:0000313" key="2">
    <source>
        <dbReference type="Proteomes" id="UP001320706"/>
    </source>
</evidence>
<dbReference type="EMBL" id="JAMKPW020000011">
    <property type="protein sequence ID" value="KAK8213535.1"/>
    <property type="molecule type" value="Genomic_DNA"/>
</dbReference>
<reference evidence="1" key="1">
    <citation type="submission" date="2024-02" db="EMBL/GenBank/DDBJ databases">
        <title>Metagenome Assembled Genome of Zalaria obscura JY119.</title>
        <authorList>
            <person name="Vighnesh L."/>
            <person name="Jagadeeshwari U."/>
            <person name="Venkata Ramana C."/>
            <person name="Sasikala C."/>
        </authorList>
    </citation>
    <scope>NUCLEOTIDE SEQUENCE</scope>
    <source>
        <strain evidence="1">JY119</strain>
    </source>
</reference>
<protein>
    <submittedName>
        <fullName evidence="1">Trafficking protein particle complex subunit BET5</fullName>
    </submittedName>
</protein>
<dbReference type="Proteomes" id="UP001320706">
    <property type="component" value="Unassembled WGS sequence"/>
</dbReference>
<name>A0ACC3SI23_9PEZI</name>
<evidence type="ECO:0000313" key="1">
    <source>
        <dbReference type="EMBL" id="KAK8213535.1"/>
    </source>
</evidence>
<accession>A0ACC3SI23</accession>
<organism evidence="1 2">
    <name type="scientific">Zalaria obscura</name>
    <dbReference type="NCBI Taxonomy" id="2024903"/>
    <lineage>
        <taxon>Eukaryota</taxon>
        <taxon>Fungi</taxon>
        <taxon>Dikarya</taxon>
        <taxon>Ascomycota</taxon>
        <taxon>Pezizomycotina</taxon>
        <taxon>Dothideomycetes</taxon>
        <taxon>Dothideomycetidae</taxon>
        <taxon>Dothideales</taxon>
        <taxon>Zalariaceae</taxon>
        <taxon>Zalaria</taxon>
    </lineage>
</organism>